<dbReference type="Pfam" id="PF11967">
    <property type="entry name" value="RecO_N"/>
    <property type="match status" value="1"/>
</dbReference>
<name>A0A7V2ZJK0_9BACT</name>
<comment type="function">
    <text evidence="7">Involved in DNA repair and RecF pathway recombination.</text>
</comment>
<comment type="similarity">
    <text evidence="1 7">Belongs to the RecO family.</text>
</comment>
<proteinExistence type="inferred from homology"/>
<dbReference type="SUPFAM" id="SSF57863">
    <property type="entry name" value="ArfGap/RecO-like zinc finger"/>
    <property type="match status" value="1"/>
</dbReference>
<dbReference type="InterPro" id="IPR042242">
    <property type="entry name" value="RecO_C"/>
</dbReference>
<dbReference type="InterPro" id="IPR012340">
    <property type="entry name" value="NA-bd_OB-fold"/>
</dbReference>
<evidence type="ECO:0000256" key="5">
    <source>
        <dbReference type="ARBA" id="ARBA00023204"/>
    </source>
</evidence>
<dbReference type="GO" id="GO:0043590">
    <property type="term" value="C:bacterial nucleoid"/>
    <property type="evidence" value="ECO:0007669"/>
    <property type="project" value="TreeGrafter"/>
</dbReference>
<evidence type="ECO:0000256" key="6">
    <source>
        <dbReference type="ARBA" id="ARBA00033409"/>
    </source>
</evidence>
<reference evidence="9" key="1">
    <citation type="journal article" date="2020" name="mSystems">
        <title>Genome- and Community-Level Interaction Insights into Carbon Utilization and Element Cycling Functions of Hydrothermarchaeota in Hydrothermal Sediment.</title>
        <authorList>
            <person name="Zhou Z."/>
            <person name="Liu Y."/>
            <person name="Xu W."/>
            <person name="Pan J."/>
            <person name="Luo Z.H."/>
            <person name="Li M."/>
        </authorList>
    </citation>
    <scope>NUCLEOTIDE SEQUENCE [LARGE SCALE GENOMIC DNA]</scope>
    <source>
        <strain evidence="9">SpSt-479</strain>
    </source>
</reference>
<dbReference type="PANTHER" id="PTHR33991:SF1">
    <property type="entry name" value="DNA REPAIR PROTEIN RECO"/>
    <property type="match status" value="1"/>
</dbReference>
<evidence type="ECO:0000259" key="8">
    <source>
        <dbReference type="Pfam" id="PF11967"/>
    </source>
</evidence>
<organism evidence="9">
    <name type="scientific">Ignavibacterium album</name>
    <dbReference type="NCBI Taxonomy" id="591197"/>
    <lineage>
        <taxon>Bacteria</taxon>
        <taxon>Pseudomonadati</taxon>
        <taxon>Ignavibacteriota</taxon>
        <taxon>Ignavibacteria</taxon>
        <taxon>Ignavibacteriales</taxon>
        <taxon>Ignavibacteriaceae</taxon>
        <taxon>Ignavibacterium</taxon>
    </lineage>
</organism>
<evidence type="ECO:0000256" key="2">
    <source>
        <dbReference type="ARBA" id="ARBA00021310"/>
    </source>
</evidence>
<evidence type="ECO:0000256" key="7">
    <source>
        <dbReference type="HAMAP-Rule" id="MF_00201"/>
    </source>
</evidence>
<dbReference type="GO" id="GO:0006302">
    <property type="term" value="P:double-strand break repair"/>
    <property type="evidence" value="ECO:0007669"/>
    <property type="project" value="TreeGrafter"/>
</dbReference>
<keyword evidence="3 7" id="KW-0227">DNA damage</keyword>
<dbReference type="HAMAP" id="MF_00201">
    <property type="entry name" value="RecO"/>
    <property type="match status" value="1"/>
</dbReference>
<dbReference type="InterPro" id="IPR022572">
    <property type="entry name" value="DNA_rep/recomb_RecO_N"/>
</dbReference>
<dbReference type="GO" id="GO:0006310">
    <property type="term" value="P:DNA recombination"/>
    <property type="evidence" value="ECO:0007669"/>
    <property type="project" value="UniProtKB-UniRule"/>
</dbReference>
<dbReference type="AlphaFoldDB" id="A0A7V2ZJK0"/>
<evidence type="ECO:0000256" key="1">
    <source>
        <dbReference type="ARBA" id="ARBA00007452"/>
    </source>
</evidence>
<dbReference type="PANTHER" id="PTHR33991">
    <property type="entry name" value="DNA REPAIR PROTEIN RECO"/>
    <property type="match status" value="1"/>
</dbReference>
<dbReference type="Gene3D" id="2.40.50.140">
    <property type="entry name" value="Nucleic acid-binding proteins"/>
    <property type="match status" value="1"/>
</dbReference>
<dbReference type="InterPro" id="IPR003717">
    <property type="entry name" value="RecO"/>
</dbReference>
<keyword evidence="5 7" id="KW-0234">DNA repair</keyword>
<dbReference type="RefSeq" id="WP_304142819.1">
    <property type="nucleotide sequence ID" value="NZ_JAOAIE010000014.1"/>
</dbReference>
<keyword evidence="4 7" id="KW-0233">DNA recombination</keyword>
<dbReference type="EMBL" id="DSUJ01000008">
    <property type="protein sequence ID" value="HFI91105.1"/>
    <property type="molecule type" value="Genomic_DNA"/>
</dbReference>
<accession>A0A7V2ZJK0</accession>
<feature type="domain" description="DNA replication/recombination mediator RecO N-terminal" evidence="8">
    <location>
        <begin position="1"/>
        <end position="82"/>
    </location>
</feature>
<evidence type="ECO:0000256" key="3">
    <source>
        <dbReference type="ARBA" id="ARBA00022763"/>
    </source>
</evidence>
<dbReference type="Pfam" id="PF02565">
    <property type="entry name" value="RecO_C"/>
    <property type="match status" value="1"/>
</dbReference>
<gene>
    <name evidence="7 9" type="primary">recO</name>
    <name evidence="9" type="ORF">ENS31_06170</name>
</gene>
<protein>
    <recommendedName>
        <fullName evidence="2 7">DNA repair protein RecO</fullName>
    </recommendedName>
    <alternativeName>
        <fullName evidence="6 7">Recombination protein O</fullName>
    </alternativeName>
</protein>
<evidence type="ECO:0000313" key="9">
    <source>
        <dbReference type="EMBL" id="HFI91105.1"/>
    </source>
</evidence>
<dbReference type="InterPro" id="IPR037278">
    <property type="entry name" value="ARFGAP/RecO"/>
</dbReference>
<dbReference type="NCBIfam" id="TIGR00613">
    <property type="entry name" value="reco"/>
    <property type="match status" value="1"/>
</dbReference>
<dbReference type="SUPFAM" id="SSF50249">
    <property type="entry name" value="Nucleic acid-binding proteins"/>
    <property type="match status" value="1"/>
</dbReference>
<sequence length="246" mass="27988">MSEIIKTEAVVLGKMNYSDSSLIVTLYTEHNGKVSAIVKGGRSPKSKLALVVDTLNHIEVIFYKKESRELQIVSSADLISHFPLIKSDLESTKYAFAVLELVRNLTIENESNQRLFKGLIKILNHFENKKELPAILFARFFMFLITETGYEMLIDYCSICNKGLQPTSEVGYNFSAGFICSDCLKSHSGFEKIDSELFKFLYCLKNKKFLNGIDSKTIDDGNSFLEKYVREHIPDFKGIQSLSMFK</sequence>
<evidence type="ECO:0000256" key="4">
    <source>
        <dbReference type="ARBA" id="ARBA00023172"/>
    </source>
</evidence>
<dbReference type="Gene3D" id="1.20.1440.120">
    <property type="entry name" value="Recombination protein O, C-terminal domain"/>
    <property type="match status" value="1"/>
</dbReference>
<comment type="caution">
    <text evidence="9">The sequence shown here is derived from an EMBL/GenBank/DDBJ whole genome shotgun (WGS) entry which is preliminary data.</text>
</comment>